<dbReference type="EMBL" id="CANHGI010000002">
    <property type="protein sequence ID" value="CAI5441991.1"/>
    <property type="molecule type" value="Genomic_DNA"/>
</dbReference>
<dbReference type="SUPFAM" id="SSF53098">
    <property type="entry name" value="Ribonuclease H-like"/>
    <property type="match status" value="3"/>
</dbReference>
<name>A0A9P1IBN4_9PELO</name>
<dbReference type="AlphaFoldDB" id="A0A9P1IBN4"/>
<dbReference type="Proteomes" id="UP001152747">
    <property type="component" value="Unassembled WGS sequence"/>
</dbReference>
<keyword evidence="3" id="KW-1185">Reference proteome</keyword>
<dbReference type="GO" id="GO:0003676">
    <property type="term" value="F:nucleic acid binding"/>
    <property type="evidence" value="ECO:0007669"/>
    <property type="project" value="InterPro"/>
</dbReference>
<sequence length="514" mass="59330">MSLKFLRVFGPSTSSRLFSGKIEVSTTGYSYKDGRGKTIAKYGVFWGLKDPKNILQRLPDGSTSISAMYTGILDAVNMAREQETTAPLVIYTDLNNEDFVKELSAHAKRDFYKRDNVTKMKHSEILKEIFTAIQGMDVQIIHRAASGTGKPNYVTEAIIKHIYNPPGSLEDPKEILIKTYCHKEDIGEIEARKLIYEGFCMNEKGQRSPKPSKFPECFVGVRCRSSNKGYIQAGYCSYWPNGEAGSGNVHRFSPFPITAYRATLAAIEEALKEAVENDIRNLIIVTSSAHFIQQWRDVWVHRKEEDRSSKRSRSFYNKIRDLVDKLDNVYFEFKIEHEEQSIYSEIARRCKEGIQYPLLGKDVSEYSLGIQDLTVQEPEEGIPVVRLFKTGSGLTSGVVWENQNEIINRPGIEANLISILEKVDRNEVIIRTDSEKLIKSVEAHLEIWKRNGWRNSLNKKIKREEIWEKIWKLKQTRKIYWQFMDELNEKDIEENRRIPNPMEKDVFVSKNSNE</sequence>
<accession>A0A9P1IBN4</accession>
<comment type="caution">
    <text evidence="2">The sequence shown here is derived from an EMBL/GenBank/DDBJ whole genome shotgun (WGS) entry which is preliminary data.</text>
</comment>
<evidence type="ECO:0000313" key="3">
    <source>
        <dbReference type="Proteomes" id="UP001152747"/>
    </source>
</evidence>
<dbReference type="InterPro" id="IPR002156">
    <property type="entry name" value="RNaseH_domain"/>
</dbReference>
<reference evidence="2" key="1">
    <citation type="submission" date="2022-11" db="EMBL/GenBank/DDBJ databases">
        <authorList>
            <person name="Kikuchi T."/>
        </authorList>
    </citation>
    <scope>NUCLEOTIDE SEQUENCE</scope>
    <source>
        <strain evidence="2">PS1010</strain>
    </source>
</reference>
<feature type="domain" description="RNase H type-1" evidence="1">
    <location>
        <begin position="381"/>
        <end position="507"/>
    </location>
</feature>
<evidence type="ECO:0000259" key="1">
    <source>
        <dbReference type="PROSITE" id="PS50879"/>
    </source>
</evidence>
<dbReference type="PROSITE" id="PS50879">
    <property type="entry name" value="RNASE_H_1"/>
    <property type="match status" value="1"/>
</dbReference>
<dbReference type="Gene3D" id="3.30.420.10">
    <property type="entry name" value="Ribonuclease H-like superfamily/Ribonuclease H"/>
    <property type="match status" value="3"/>
</dbReference>
<dbReference type="InterPro" id="IPR012337">
    <property type="entry name" value="RNaseH-like_sf"/>
</dbReference>
<gene>
    <name evidence="2" type="ORF">CAMP_LOCUS4628</name>
</gene>
<dbReference type="OrthoDB" id="407198at2759"/>
<dbReference type="Pfam" id="PF00075">
    <property type="entry name" value="RNase_H"/>
    <property type="match status" value="1"/>
</dbReference>
<proteinExistence type="predicted"/>
<protein>
    <recommendedName>
        <fullName evidence="1">RNase H type-1 domain-containing protein</fullName>
    </recommendedName>
</protein>
<dbReference type="InterPro" id="IPR036397">
    <property type="entry name" value="RNaseH_sf"/>
</dbReference>
<dbReference type="GO" id="GO:0004523">
    <property type="term" value="F:RNA-DNA hybrid ribonuclease activity"/>
    <property type="evidence" value="ECO:0007669"/>
    <property type="project" value="InterPro"/>
</dbReference>
<organism evidence="2 3">
    <name type="scientific">Caenorhabditis angaria</name>
    <dbReference type="NCBI Taxonomy" id="860376"/>
    <lineage>
        <taxon>Eukaryota</taxon>
        <taxon>Metazoa</taxon>
        <taxon>Ecdysozoa</taxon>
        <taxon>Nematoda</taxon>
        <taxon>Chromadorea</taxon>
        <taxon>Rhabditida</taxon>
        <taxon>Rhabditina</taxon>
        <taxon>Rhabditomorpha</taxon>
        <taxon>Rhabditoidea</taxon>
        <taxon>Rhabditidae</taxon>
        <taxon>Peloderinae</taxon>
        <taxon>Caenorhabditis</taxon>
    </lineage>
</organism>
<evidence type="ECO:0000313" key="2">
    <source>
        <dbReference type="EMBL" id="CAI5441991.1"/>
    </source>
</evidence>